<dbReference type="AlphaFoldDB" id="A0A024U265"/>
<feature type="region of interest" description="Disordered" evidence="1">
    <location>
        <begin position="83"/>
        <end position="102"/>
    </location>
</feature>
<sequence>MTKDARERKRKFEFRTPQKEASPFVFTKKQQRPNNNHDGGATTRATTGPSHATKSSKGKSTQHASSAVASSSTQCRQADATADVYSTPTNVPTKQPRQSLPQRISPVETQIRKELAASNDSRKLDIFDALCGVLHKKIQHHVTAMHPGKDSTQLVHVLNAAADTIKREFVVQNAAPSSTHAHDGNAVHTVVASLEAKLHSLTACEAEWKQFLDSMPSALRTDNANESYPSQLSPASLEFTSIPSKIAQKHRSLAASVSDVGTKMQLLEASLDEVDRMVNVSHAIRGSLFDSFHASEFKGYSHMQTPKEAIKSLMALLS</sequence>
<dbReference type="RefSeq" id="XP_008871385.1">
    <property type="nucleotide sequence ID" value="XM_008873163.1"/>
</dbReference>
<feature type="compositionally biased region" description="Polar residues" evidence="1">
    <location>
        <begin position="84"/>
        <end position="102"/>
    </location>
</feature>
<organism evidence="2">
    <name type="scientific">Aphanomyces invadans</name>
    <dbReference type="NCBI Taxonomy" id="157072"/>
    <lineage>
        <taxon>Eukaryota</taxon>
        <taxon>Sar</taxon>
        <taxon>Stramenopiles</taxon>
        <taxon>Oomycota</taxon>
        <taxon>Saprolegniomycetes</taxon>
        <taxon>Saprolegniales</taxon>
        <taxon>Verrucalvaceae</taxon>
        <taxon>Aphanomyces</taxon>
    </lineage>
</organism>
<dbReference type="VEuPathDB" id="FungiDB:H310_07419"/>
<protein>
    <submittedName>
        <fullName evidence="2">Uncharacterized protein</fullName>
    </submittedName>
</protein>
<reference evidence="2" key="1">
    <citation type="submission" date="2013-12" db="EMBL/GenBank/DDBJ databases">
        <title>The Genome Sequence of Aphanomyces invadans NJM9701.</title>
        <authorList>
            <consortium name="The Broad Institute Genomics Platform"/>
            <person name="Russ C."/>
            <person name="Tyler B."/>
            <person name="van West P."/>
            <person name="Dieguez-Uribeondo J."/>
            <person name="Young S.K."/>
            <person name="Zeng Q."/>
            <person name="Gargeya S."/>
            <person name="Fitzgerald M."/>
            <person name="Abouelleil A."/>
            <person name="Alvarado L."/>
            <person name="Chapman S.B."/>
            <person name="Gainer-Dewar J."/>
            <person name="Goldberg J."/>
            <person name="Griggs A."/>
            <person name="Gujja S."/>
            <person name="Hansen M."/>
            <person name="Howarth C."/>
            <person name="Imamovic A."/>
            <person name="Ireland A."/>
            <person name="Larimer J."/>
            <person name="McCowan C."/>
            <person name="Murphy C."/>
            <person name="Pearson M."/>
            <person name="Poon T.W."/>
            <person name="Priest M."/>
            <person name="Roberts A."/>
            <person name="Saif S."/>
            <person name="Shea T."/>
            <person name="Sykes S."/>
            <person name="Wortman J."/>
            <person name="Nusbaum C."/>
            <person name="Birren B."/>
        </authorList>
    </citation>
    <scope>NUCLEOTIDE SEQUENCE [LARGE SCALE GENOMIC DNA]</scope>
    <source>
        <strain evidence="2">NJM9701</strain>
    </source>
</reference>
<accession>A0A024U265</accession>
<name>A0A024U265_9STRA</name>
<proteinExistence type="predicted"/>
<dbReference type="EMBL" id="KI913965">
    <property type="protein sequence ID" value="ETV99966.1"/>
    <property type="molecule type" value="Genomic_DNA"/>
</dbReference>
<dbReference type="OrthoDB" id="167401at2759"/>
<feature type="region of interest" description="Disordered" evidence="1">
    <location>
        <begin position="1"/>
        <end position="76"/>
    </location>
</feature>
<gene>
    <name evidence="2" type="ORF">H310_07419</name>
</gene>
<feature type="compositionally biased region" description="Polar residues" evidence="1">
    <location>
        <begin position="32"/>
        <end position="76"/>
    </location>
</feature>
<evidence type="ECO:0000313" key="2">
    <source>
        <dbReference type="EMBL" id="ETV99966.1"/>
    </source>
</evidence>
<dbReference type="GeneID" id="20084469"/>
<evidence type="ECO:0000256" key="1">
    <source>
        <dbReference type="SAM" id="MobiDB-lite"/>
    </source>
</evidence>